<evidence type="ECO:0000313" key="2">
    <source>
        <dbReference type="Proteomes" id="UP000254764"/>
    </source>
</evidence>
<name>A0A376AI54_9HYPH</name>
<dbReference type="Proteomes" id="UP000254764">
    <property type="component" value="Unassembled WGS sequence"/>
</dbReference>
<evidence type="ECO:0000313" key="1">
    <source>
        <dbReference type="EMBL" id="SSC67498.1"/>
    </source>
</evidence>
<proteinExistence type="predicted"/>
<dbReference type="AlphaFoldDB" id="A0A376AI54"/>
<protein>
    <submittedName>
        <fullName evidence="1">Uncharacterized protein</fullName>
    </submittedName>
</protein>
<dbReference type="EMBL" id="UEYP01000004">
    <property type="protein sequence ID" value="SSC67498.1"/>
    <property type="molecule type" value="Genomic_DNA"/>
</dbReference>
<organism evidence="1 2">
    <name type="scientific">Ciceribacter selenitireducens ATCC BAA-1503</name>
    <dbReference type="NCBI Taxonomy" id="1336235"/>
    <lineage>
        <taxon>Bacteria</taxon>
        <taxon>Pseudomonadati</taxon>
        <taxon>Pseudomonadota</taxon>
        <taxon>Alphaproteobacteria</taxon>
        <taxon>Hyphomicrobiales</taxon>
        <taxon>Rhizobiaceae</taxon>
        <taxon>Ciceribacter</taxon>
    </lineage>
</organism>
<gene>
    <name evidence="1" type="ORF">RHIZ70_3206</name>
</gene>
<sequence>MPGDRAINAKKCARDGIYGFFHAVCGPLHLPPFYRSAGK</sequence>
<reference evidence="2" key="1">
    <citation type="submission" date="2018-07" db="EMBL/GenBank/DDBJ databases">
        <authorList>
            <person name="Peiro R."/>
            <person name="Begona"/>
            <person name="Cbmso G."/>
            <person name="Lopez M."/>
            <person name="Gonzalez S."/>
        </authorList>
    </citation>
    <scope>NUCLEOTIDE SEQUENCE [LARGE SCALE GENOMIC DNA]</scope>
</reference>
<keyword evidence="2" id="KW-1185">Reference proteome</keyword>
<accession>A0A376AI54</accession>